<proteinExistence type="predicted"/>
<keyword evidence="2" id="KW-1185">Reference proteome</keyword>
<sequence>METSNVSTCAVHPVRPHQNRVPELRTAELPVKITGKPSAVQDAPESVRYIPVCSVCRARLSSSQSRLHYRWRKERHTADDELFRTAIYLIISDIFMSLRQAYGPTGAQGALVFDYVVTRRARTAFVTPK</sequence>
<gene>
    <name evidence="1" type="ORF">DPEC_G00098000</name>
</gene>
<evidence type="ECO:0000313" key="1">
    <source>
        <dbReference type="EMBL" id="KAJ8007805.1"/>
    </source>
</evidence>
<reference evidence="1" key="1">
    <citation type="submission" date="2021-05" db="EMBL/GenBank/DDBJ databases">
        <authorList>
            <person name="Pan Q."/>
            <person name="Jouanno E."/>
            <person name="Zahm M."/>
            <person name="Klopp C."/>
            <person name="Cabau C."/>
            <person name="Louis A."/>
            <person name="Berthelot C."/>
            <person name="Parey E."/>
            <person name="Roest Crollius H."/>
            <person name="Montfort J."/>
            <person name="Robinson-Rechavi M."/>
            <person name="Bouchez O."/>
            <person name="Lampietro C."/>
            <person name="Lopez Roques C."/>
            <person name="Donnadieu C."/>
            <person name="Postlethwait J."/>
            <person name="Bobe J."/>
            <person name="Dillon D."/>
            <person name="Chandos A."/>
            <person name="von Hippel F."/>
            <person name="Guiguen Y."/>
        </authorList>
    </citation>
    <scope>NUCLEOTIDE SEQUENCE</scope>
    <source>
        <strain evidence="1">YG-Jan2019</strain>
    </source>
</reference>
<comment type="caution">
    <text evidence="1">The sequence shown here is derived from an EMBL/GenBank/DDBJ whole genome shotgun (WGS) entry which is preliminary data.</text>
</comment>
<protein>
    <submittedName>
        <fullName evidence="1">Uncharacterized protein</fullName>
    </submittedName>
</protein>
<accession>A0ACC2GWG3</accession>
<dbReference type="Proteomes" id="UP001157502">
    <property type="component" value="Chromosome 8"/>
</dbReference>
<organism evidence="1 2">
    <name type="scientific">Dallia pectoralis</name>
    <name type="common">Alaska blackfish</name>
    <dbReference type="NCBI Taxonomy" id="75939"/>
    <lineage>
        <taxon>Eukaryota</taxon>
        <taxon>Metazoa</taxon>
        <taxon>Chordata</taxon>
        <taxon>Craniata</taxon>
        <taxon>Vertebrata</taxon>
        <taxon>Euteleostomi</taxon>
        <taxon>Actinopterygii</taxon>
        <taxon>Neopterygii</taxon>
        <taxon>Teleostei</taxon>
        <taxon>Protacanthopterygii</taxon>
        <taxon>Esociformes</taxon>
        <taxon>Umbridae</taxon>
        <taxon>Dallia</taxon>
    </lineage>
</organism>
<evidence type="ECO:0000313" key="2">
    <source>
        <dbReference type="Proteomes" id="UP001157502"/>
    </source>
</evidence>
<dbReference type="EMBL" id="CM055735">
    <property type="protein sequence ID" value="KAJ8007805.1"/>
    <property type="molecule type" value="Genomic_DNA"/>
</dbReference>
<name>A0ACC2GWG3_DALPE</name>